<dbReference type="AlphaFoldDB" id="A0AAQ3TIM6"/>
<evidence type="ECO:0000256" key="6">
    <source>
        <dbReference type="ARBA" id="ARBA00023136"/>
    </source>
</evidence>
<feature type="transmembrane region" description="Helical" evidence="10">
    <location>
        <begin position="129"/>
        <end position="151"/>
    </location>
</feature>
<dbReference type="PRINTS" id="PR00783">
    <property type="entry name" value="MINTRINSICP"/>
</dbReference>
<evidence type="ECO:0000256" key="9">
    <source>
        <dbReference type="RuleBase" id="RU000477"/>
    </source>
</evidence>
<comment type="subcellular location">
    <subcellularLocation>
        <location evidence="1">Membrane</location>
        <topology evidence="1">Multi-pass membrane protein</topology>
    </subcellularLocation>
</comment>
<comment type="function">
    <text evidence="7">Aquaporins facilitate the transport of water and small neutral solutes across cell membranes.</text>
</comment>
<dbReference type="CDD" id="cd00333">
    <property type="entry name" value="MIP"/>
    <property type="match status" value="1"/>
</dbReference>
<reference evidence="11 12" key="1">
    <citation type="submission" date="2024-02" db="EMBL/GenBank/DDBJ databases">
        <title>High-quality chromosome-scale genome assembly of Pensacola bahiagrass (Paspalum notatum Flugge var. saurae).</title>
        <authorList>
            <person name="Vega J.M."/>
            <person name="Podio M."/>
            <person name="Orjuela J."/>
            <person name="Siena L.A."/>
            <person name="Pessino S.C."/>
            <person name="Combes M.C."/>
            <person name="Mariac C."/>
            <person name="Albertini E."/>
            <person name="Pupilli F."/>
            <person name="Ortiz J.P.A."/>
            <person name="Leblanc O."/>
        </authorList>
    </citation>
    <scope>NUCLEOTIDE SEQUENCE [LARGE SCALE GENOMIC DNA]</scope>
    <source>
        <strain evidence="11">R1</strain>
        <tissue evidence="11">Leaf</tissue>
    </source>
</reference>
<dbReference type="PROSITE" id="PS00221">
    <property type="entry name" value="MIP"/>
    <property type="match status" value="1"/>
</dbReference>
<evidence type="ECO:0000256" key="1">
    <source>
        <dbReference type="ARBA" id="ARBA00004141"/>
    </source>
</evidence>
<dbReference type="InterPro" id="IPR022357">
    <property type="entry name" value="MIP_CS"/>
</dbReference>
<dbReference type="PANTHER" id="PTHR45724:SF16">
    <property type="entry name" value="AQUAPORIN NIP2-1"/>
    <property type="match status" value="1"/>
</dbReference>
<feature type="transmembrane region" description="Helical" evidence="10">
    <location>
        <begin position="90"/>
        <end position="117"/>
    </location>
</feature>
<keyword evidence="2 9" id="KW-0813">Transport</keyword>
<dbReference type="Gene3D" id="1.20.1080.10">
    <property type="entry name" value="Glycerol uptake facilitator protein"/>
    <property type="match status" value="1"/>
</dbReference>
<keyword evidence="5 10" id="KW-1133">Transmembrane helix</keyword>
<evidence type="ECO:0000256" key="2">
    <source>
        <dbReference type="ARBA" id="ARBA00022448"/>
    </source>
</evidence>
<keyword evidence="6 10" id="KW-0472">Membrane</keyword>
<keyword evidence="4" id="KW-0677">Repeat</keyword>
<feature type="transmembrane region" description="Helical" evidence="10">
    <location>
        <begin position="196"/>
        <end position="215"/>
    </location>
</feature>
<accession>A0AAQ3TIM6</accession>
<dbReference type="EMBL" id="CP144749">
    <property type="protein sequence ID" value="WVZ73684.1"/>
    <property type="molecule type" value="Genomic_DNA"/>
</dbReference>
<dbReference type="InterPro" id="IPR034294">
    <property type="entry name" value="Aquaporin_transptr"/>
</dbReference>
<dbReference type="InterPro" id="IPR000425">
    <property type="entry name" value="MIP"/>
</dbReference>
<keyword evidence="12" id="KW-1185">Reference proteome</keyword>
<name>A0AAQ3TIM6_PASNO</name>
<dbReference type="InterPro" id="IPR023271">
    <property type="entry name" value="Aquaporin-like"/>
</dbReference>
<feature type="transmembrane region" description="Helical" evidence="10">
    <location>
        <begin position="163"/>
        <end position="184"/>
    </location>
</feature>
<protein>
    <submittedName>
        <fullName evidence="11">Uncharacterized protein</fullName>
    </submittedName>
</protein>
<evidence type="ECO:0000313" key="12">
    <source>
        <dbReference type="Proteomes" id="UP001341281"/>
    </source>
</evidence>
<gene>
    <name evidence="11" type="ORF">U9M48_021966</name>
</gene>
<evidence type="ECO:0000256" key="4">
    <source>
        <dbReference type="ARBA" id="ARBA00022737"/>
    </source>
</evidence>
<dbReference type="PANTHER" id="PTHR45724">
    <property type="entry name" value="AQUAPORIN NIP2-1"/>
    <property type="match status" value="1"/>
</dbReference>
<dbReference type="FunFam" id="1.20.1080.10:FF:000013">
    <property type="entry name" value="Aquaporin NIP2-1"/>
    <property type="match status" value="1"/>
</dbReference>
<dbReference type="SUPFAM" id="SSF81338">
    <property type="entry name" value="Aquaporin-like"/>
    <property type="match status" value="1"/>
</dbReference>
<evidence type="ECO:0000256" key="3">
    <source>
        <dbReference type="ARBA" id="ARBA00022692"/>
    </source>
</evidence>
<dbReference type="GO" id="GO:0015267">
    <property type="term" value="F:channel activity"/>
    <property type="evidence" value="ECO:0007669"/>
    <property type="project" value="InterPro"/>
</dbReference>
<feature type="transmembrane region" description="Helical" evidence="10">
    <location>
        <begin position="50"/>
        <end position="70"/>
    </location>
</feature>
<dbReference type="GO" id="GO:0016020">
    <property type="term" value="C:membrane"/>
    <property type="evidence" value="ECO:0007669"/>
    <property type="project" value="UniProtKB-SubCell"/>
</dbReference>
<evidence type="ECO:0000256" key="8">
    <source>
        <dbReference type="ARBA" id="ARBA00060753"/>
    </source>
</evidence>
<sequence>MSTNSRSNSRANFNNEIHDISTVQNSTMPPMYYSDKSLADFFPPHLLKKVVSEVVSTFLLVFVTCGASAISGSDLRRISQLGQSVAGGLIVTVMIYAVGHISGAHMNPAVTLAFAVFRHFPWIQVPFYWAAQFTGAICASFVLKAVLHPIAVIGTTTPTGPHWHALVIEVIVTFNMMFVTLAVATDTRAVGELAGLAVGSAVCITSIFAGAVSGGSMNPARTLGPALASNLYTGLWIYFLGPVLGTLSGAWTYTFIRFEDAGGSTHHTKDAGSQKLSSFKLRRMQSQSVAIDDDDELDHIQV</sequence>
<comment type="similarity">
    <text evidence="8">Belongs to the MIP/aquaporin (TC 1.A.8) family. NIP (TC 1.A.8.12) subfamily.</text>
</comment>
<dbReference type="Pfam" id="PF00230">
    <property type="entry name" value="MIP"/>
    <property type="match status" value="1"/>
</dbReference>
<keyword evidence="3 9" id="KW-0812">Transmembrane</keyword>
<evidence type="ECO:0000256" key="5">
    <source>
        <dbReference type="ARBA" id="ARBA00022989"/>
    </source>
</evidence>
<evidence type="ECO:0000313" key="11">
    <source>
        <dbReference type="EMBL" id="WVZ73684.1"/>
    </source>
</evidence>
<organism evidence="11 12">
    <name type="scientific">Paspalum notatum var. saurae</name>
    <dbReference type="NCBI Taxonomy" id="547442"/>
    <lineage>
        <taxon>Eukaryota</taxon>
        <taxon>Viridiplantae</taxon>
        <taxon>Streptophyta</taxon>
        <taxon>Embryophyta</taxon>
        <taxon>Tracheophyta</taxon>
        <taxon>Spermatophyta</taxon>
        <taxon>Magnoliopsida</taxon>
        <taxon>Liliopsida</taxon>
        <taxon>Poales</taxon>
        <taxon>Poaceae</taxon>
        <taxon>PACMAD clade</taxon>
        <taxon>Panicoideae</taxon>
        <taxon>Andropogonodae</taxon>
        <taxon>Paspaleae</taxon>
        <taxon>Paspalinae</taxon>
        <taxon>Paspalum</taxon>
    </lineage>
</organism>
<evidence type="ECO:0000256" key="10">
    <source>
        <dbReference type="SAM" id="Phobius"/>
    </source>
</evidence>
<evidence type="ECO:0000256" key="7">
    <source>
        <dbReference type="ARBA" id="ARBA00055597"/>
    </source>
</evidence>
<feature type="transmembrane region" description="Helical" evidence="10">
    <location>
        <begin position="235"/>
        <end position="256"/>
    </location>
</feature>
<proteinExistence type="inferred from homology"/>
<dbReference type="Proteomes" id="UP001341281">
    <property type="component" value="Chromosome 05"/>
</dbReference>